<dbReference type="OrthoDB" id="1955097at2"/>
<keyword evidence="1" id="KW-1133">Transmembrane helix</keyword>
<evidence type="ECO:0000256" key="1">
    <source>
        <dbReference type="SAM" id="Phobius"/>
    </source>
</evidence>
<comment type="caution">
    <text evidence="2">The sequence shown here is derived from an EMBL/GenBank/DDBJ whole genome shotgun (WGS) entry which is preliminary data.</text>
</comment>
<reference evidence="2 3" key="1">
    <citation type="journal article" date="2019" name="Int. J. Syst. Evol. Microbiol.">
        <title>Anaerobacillus alkaliphilus sp. nov., a novel alkaliphilic and moderately halophilic bacterium.</title>
        <authorList>
            <person name="Borsodi A.K."/>
            <person name="Aszalos J.M."/>
            <person name="Bihari P."/>
            <person name="Nagy I."/>
            <person name="Schumann P."/>
            <person name="Sproer C."/>
            <person name="Kovacs A.L."/>
            <person name="Boka K."/>
            <person name="Dobosy P."/>
            <person name="Ovari M."/>
            <person name="Szili-Kovacs T."/>
            <person name="Toth E."/>
        </authorList>
    </citation>
    <scope>NUCLEOTIDE SEQUENCE [LARGE SCALE GENOMIC DNA]</scope>
    <source>
        <strain evidence="2 3">B16-10</strain>
    </source>
</reference>
<dbReference type="RefSeq" id="WP_129080468.1">
    <property type="nucleotide sequence ID" value="NZ_QOUX01000047.1"/>
</dbReference>
<organism evidence="2 3">
    <name type="scientific">Anaerobacillus alkaliphilus</name>
    <dbReference type="NCBI Taxonomy" id="1548597"/>
    <lineage>
        <taxon>Bacteria</taxon>
        <taxon>Bacillati</taxon>
        <taxon>Bacillota</taxon>
        <taxon>Bacilli</taxon>
        <taxon>Bacillales</taxon>
        <taxon>Bacillaceae</taxon>
        <taxon>Anaerobacillus</taxon>
    </lineage>
</organism>
<dbReference type="EMBL" id="QOUX01000047">
    <property type="protein sequence ID" value="RXI96491.1"/>
    <property type="molecule type" value="Genomic_DNA"/>
</dbReference>
<keyword evidence="3" id="KW-1185">Reference proteome</keyword>
<name>A0A4Q0VMA6_9BACI</name>
<evidence type="ECO:0000313" key="3">
    <source>
        <dbReference type="Proteomes" id="UP000290649"/>
    </source>
</evidence>
<feature type="transmembrane region" description="Helical" evidence="1">
    <location>
        <begin position="123"/>
        <end position="146"/>
    </location>
</feature>
<proteinExistence type="predicted"/>
<protein>
    <submittedName>
        <fullName evidence="2">Uncharacterized protein</fullName>
    </submittedName>
</protein>
<feature type="transmembrane region" description="Helical" evidence="1">
    <location>
        <begin position="92"/>
        <end position="111"/>
    </location>
</feature>
<feature type="transmembrane region" description="Helical" evidence="1">
    <location>
        <begin position="207"/>
        <end position="227"/>
    </location>
</feature>
<keyword evidence="1" id="KW-0812">Transmembrane</keyword>
<feature type="transmembrane region" description="Helical" evidence="1">
    <location>
        <begin position="185"/>
        <end position="201"/>
    </location>
</feature>
<accession>A0A4Q0VMA6</accession>
<feature type="transmembrane region" description="Helical" evidence="1">
    <location>
        <begin position="239"/>
        <end position="256"/>
    </location>
</feature>
<feature type="transmembrane region" description="Helical" evidence="1">
    <location>
        <begin position="53"/>
        <end position="72"/>
    </location>
</feature>
<dbReference type="AlphaFoldDB" id="A0A4Q0VMA6"/>
<dbReference type="Proteomes" id="UP000290649">
    <property type="component" value="Unassembled WGS sequence"/>
</dbReference>
<gene>
    <name evidence="2" type="ORF">DS745_22540</name>
</gene>
<evidence type="ECO:0000313" key="2">
    <source>
        <dbReference type="EMBL" id="RXI96491.1"/>
    </source>
</evidence>
<sequence>MELISRVVLHIETFFLLSHISKIIIQWTLTALAVYAIVTIFTKRLDQTRASLYVGFAVRFVLLIGLSIEMLHQVQITEIFSLYYDRQPSMRQFLHFLFFGYIIVVGFYYIITMKVKKYKGLFYTFDLAVLTLPAIQLVTSILFYFIKESIYLPDLIAILVISSIITSSLYLFFRNYWEIRLKTVIPFYLIVGSTLGLLLLVNPGNLAILEVTNLIIFLGLLMTYHIISKSETIDQYRSSFIGIMAAIFLLLVNPVYNLADAALKNTIAEVQLTYYESSNLVQLEEAKTLARTITGDQDFLFQQPETQDFHNRYWLRSQNYSVDIDGVSGKVMNLHRQTDPVGEKLDADEYVALSKQVLTNMGRTLLDDEQIHVEVREQEGQTIVEMIPRFSDGTIAKQVWQKTSFRWEKESLMEFHESKILYPVESLKDVLLTSDDIHRILQEWYDLLDQEMPAYVLDNAWYGYSNRTIDLYIETAINHSFHLDGRTGEILYFAGDLNENTDFEELEKRILSKLELHPEKWERHRYSNFWDWREVGADPSKRSFYHQFGYTKGEPLFMYSKLINYYSRPSTDVKVASSNEAYEIVNPTFDFIPYASRSKLAHVIDEDGMIREAWLLVIQPFGKANHRLYLVDLETKEVLSLYE</sequence>
<feature type="transmembrane region" description="Helical" evidence="1">
    <location>
        <begin position="20"/>
        <end position="41"/>
    </location>
</feature>
<keyword evidence="1" id="KW-0472">Membrane</keyword>
<feature type="transmembrane region" description="Helical" evidence="1">
    <location>
        <begin position="152"/>
        <end position="173"/>
    </location>
</feature>